<sequence length="56" mass="5844">MAMKRGGSELKPAVDELSLLKTDGHGSTNTINNTKAFLSLSNLLLHVLGYATSLGG</sequence>
<reference evidence="1" key="2">
    <citation type="submission" date="2023-06" db="EMBL/GenBank/DDBJ databases">
        <authorList>
            <person name="Ma L."/>
            <person name="Liu K.-W."/>
            <person name="Li Z."/>
            <person name="Hsiao Y.-Y."/>
            <person name="Qi Y."/>
            <person name="Fu T."/>
            <person name="Tang G."/>
            <person name="Zhang D."/>
            <person name="Sun W.-H."/>
            <person name="Liu D.-K."/>
            <person name="Li Y."/>
            <person name="Chen G.-Z."/>
            <person name="Liu X.-D."/>
            <person name="Liao X.-Y."/>
            <person name="Jiang Y.-T."/>
            <person name="Yu X."/>
            <person name="Hao Y."/>
            <person name="Huang J."/>
            <person name="Zhao X.-W."/>
            <person name="Ke S."/>
            <person name="Chen Y.-Y."/>
            <person name="Wu W.-L."/>
            <person name="Hsu J.-L."/>
            <person name="Lin Y.-F."/>
            <person name="Huang M.-D."/>
            <person name="Li C.-Y."/>
            <person name="Huang L."/>
            <person name="Wang Z.-W."/>
            <person name="Zhao X."/>
            <person name="Zhong W.-Y."/>
            <person name="Peng D.-H."/>
            <person name="Ahmad S."/>
            <person name="Lan S."/>
            <person name="Zhang J.-S."/>
            <person name="Tsai W.-C."/>
            <person name="Van De Peer Y."/>
            <person name="Liu Z.-J."/>
        </authorList>
    </citation>
    <scope>NUCLEOTIDE SEQUENCE</scope>
    <source>
        <strain evidence="1">CP</strain>
        <tissue evidence="1">Leaves</tissue>
    </source>
</reference>
<reference evidence="1" key="1">
    <citation type="journal article" date="2023" name="Nat. Commun.">
        <title>Diploid and tetraploid genomes of Acorus and the evolution of monocots.</title>
        <authorList>
            <person name="Ma L."/>
            <person name="Liu K.W."/>
            <person name="Li Z."/>
            <person name="Hsiao Y.Y."/>
            <person name="Qi Y."/>
            <person name="Fu T."/>
            <person name="Tang G.D."/>
            <person name="Zhang D."/>
            <person name="Sun W.H."/>
            <person name="Liu D.K."/>
            <person name="Li Y."/>
            <person name="Chen G.Z."/>
            <person name="Liu X.D."/>
            <person name="Liao X.Y."/>
            <person name="Jiang Y.T."/>
            <person name="Yu X."/>
            <person name="Hao Y."/>
            <person name="Huang J."/>
            <person name="Zhao X.W."/>
            <person name="Ke S."/>
            <person name="Chen Y.Y."/>
            <person name="Wu W.L."/>
            <person name="Hsu J.L."/>
            <person name="Lin Y.F."/>
            <person name="Huang M.D."/>
            <person name="Li C.Y."/>
            <person name="Huang L."/>
            <person name="Wang Z.W."/>
            <person name="Zhao X."/>
            <person name="Zhong W.Y."/>
            <person name="Peng D.H."/>
            <person name="Ahmad S."/>
            <person name="Lan S."/>
            <person name="Zhang J.S."/>
            <person name="Tsai W.C."/>
            <person name="Van de Peer Y."/>
            <person name="Liu Z.J."/>
        </authorList>
    </citation>
    <scope>NUCLEOTIDE SEQUENCE</scope>
    <source>
        <strain evidence="1">CP</strain>
    </source>
</reference>
<protein>
    <submittedName>
        <fullName evidence="1">Uncharacterized protein</fullName>
    </submittedName>
</protein>
<name>A0AAV9FFG4_ACOCL</name>
<dbReference type="AlphaFoldDB" id="A0AAV9FFG4"/>
<comment type="caution">
    <text evidence="1">The sequence shown here is derived from an EMBL/GenBank/DDBJ whole genome shotgun (WGS) entry which is preliminary data.</text>
</comment>
<evidence type="ECO:0000313" key="2">
    <source>
        <dbReference type="Proteomes" id="UP001180020"/>
    </source>
</evidence>
<gene>
    <name evidence="1" type="ORF">QJS10_CPA02g00724</name>
</gene>
<proteinExistence type="predicted"/>
<dbReference type="EMBL" id="JAUJYO010000002">
    <property type="protein sequence ID" value="KAK1323505.1"/>
    <property type="molecule type" value="Genomic_DNA"/>
</dbReference>
<keyword evidence="2" id="KW-1185">Reference proteome</keyword>
<dbReference type="Proteomes" id="UP001180020">
    <property type="component" value="Unassembled WGS sequence"/>
</dbReference>
<accession>A0AAV9FFG4</accession>
<organism evidence="1 2">
    <name type="scientific">Acorus calamus</name>
    <name type="common">Sweet flag</name>
    <dbReference type="NCBI Taxonomy" id="4465"/>
    <lineage>
        <taxon>Eukaryota</taxon>
        <taxon>Viridiplantae</taxon>
        <taxon>Streptophyta</taxon>
        <taxon>Embryophyta</taxon>
        <taxon>Tracheophyta</taxon>
        <taxon>Spermatophyta</taxon>
        <taxon>Magnoliopsida</taxon>
        <taxon>Liliopsida</taxon>
        <taxon>Acoraceae</taxon>
        <taxon>Acorus</taxon>
    </lineage>
</organism>
<evidence type="ECO:0000313" key="1">
    <source>
        <dbReference type="EMBL" id="KAK1323505.1"/>
    </source>
</evidence>